<evidence type="ECO:0000313" key="2">
    <source>
        <dbReference type="EMBL" id="SET81837.1"/>
    </source>
</evidence>
<protein>
    <submittedName>
        <fullName evidence="2">Baseplate J-like protein</fullName>
    </submittedName>
</protein>
<dbReference type="STRING" id="1334629.MFUL124B02_23450"/>
<reference evidence="1 4" key="2">
    <citation type="submission" date="2019-07" db="EMBL/GenBank/DDBJ databases">
        <title>Whole genome shotgun sequence of Myxococcus fulvus NBRC 100333.</title>
        <authorList>
            <person name="Hosoyama A."/>
            <person name="Uohara A."/>
            <person name="Ohji S."/>
            <person name="Ichikawa N."/>
        </authorList>
    </citation>
    <scope>NUCLEOTIDE SEQUENCE [LARGE SCALE GENOMIC DNA]</scope>
    <source>
        <strain evidence="1 4">NBRC 100333</strain>
    </source>
</reference>
<evidence type="ECO:0000313" key="3">
    <source>
        <dbReference type="Proteomes" id="UP000183760"/>
    </source>
</evidence>
<dbReference type="EMBL" id="FOIB01000003">
    <property type="protein sequence ID" value="SET81837.1"/>
    <property type="molecule type" value="Genomic_DNA"/>
</dbReference>
<dbReference type="Proteomes" id="UP000183760">
    <property type="component" value="Unassembled WGS sequence"/>
</dbReference>
<evidence type="ECO:0000313" key="1">
    <source>
        <dbReference type="EMBL" id="GEN10472.1"/>
    </source>
</evidence>
<dbReference type="OrthoDB" id="8617324at2"/>
<dbReference type="Proteomes" id="UP000321514">
    <property type="component" value="Unassembled WGS sequence"/>
</dbReference>
<evidence type="ECO:0000313" key="4">
    <source>
        <dbReference type="Proteomes" id="UP000321514"/>
    </source>
</evidence>
<accession>A0A511TAG8</accession>
<reference evidence="2 3" key="1">
    <citation type="submission" date="2016-10" db="EMBL/GenBank/DDBJ databases">
        <authorList>
            <person name="Varghese N."/>
            <person name="Submissions S."/>
        </authorList>
    </citation>
    <scope>NUCLEOTIDE SEQUENCE [LARGE SCALE GENOMIC DNA]</scope>
    <source>
        <strain evidence="2 3">DSM 16525</strain>
    </source>
</reference>
<organism evidence="1 4">
    <name type="scientific">Myxococcus fulvus</name>
    <dbReference type="NCBI Taxonomy" id="33"/>
    <lineage>
        <taxon>Bacteria</taxon>
        <taxon>Pseudomonadati</taxon>
        <taxon>Myxococcota</taxon>
        <taxon>Myxococcia</taxon>
        <taxon>Myxococcales</taxon>
        <taxon>Cystobacterineae</taxon>
        <taxon>Myxococcaceae</taxon>
        <taxon>Myxococcus</taxon>
    </lineage>
</organism>
<dbReference type="EMBL" id="BJXR01000039">
    <property type="protein sequence ID" value="GEN10472.1"/>
    <property type="molecule type" value="Genomic_DNA"/>
</dbReference>
<gene>
    <name evidence="1" type="ORF">MFU01_55090</name>
    <name evidence="2" type="ORF">SAMN05443572_103358</name>
</gene>
<sequence length="522" mass="56881">MSLIPPETTTFSAIVERLLANMGAGVDPNAGGMARTLAEAYAREMATFYAMMELAHRSGYLDTAEGAALDNVVAVLGLTRARAGRLTGEVELSRAAPAPEDIGIPAGRQVTGMAADGKPLPLFETLEDATLRKGDTRVLIPVQEVQSDDEDARQAPPVINPFQLTLMPRPILGIEAVSNPAPLRRDSEDETDTDLRARARTAMRDGEKGTLESIAAAVRKQGVQHVTVREPADAPPGVVDVLVGDTDFESDVEGVRRVEAAIRESKAAGILVRLRYARTIFFLFDFKVEPNDDAMDEVTFDRLRRELQQKLSNYMRELPVGASVSRRKLEALFFGDPAVRRISDIQAETFVWGTASETTLEKTLVSESKIRLYGANRDWRLESLEAARVDLVRTQQRITRLRPPTWRLDLVVTLAQGDTRTAEQVRDALRGAVEVHAARLTEEAQQRPSTPTYLTRGKLEEALRSQAHVAGLLGCDVTLPSGTTVVLVSAPSANALTEEVTQLQVSADLRLLFGGAELVGVG</sequence>
<dbReference type="AlphaFoldDB" id="A0A511TAG8"/>
<proteinExistence type="predicted"/>
<dbReference type="RefSeq" id="WP_074952280.1">
    <property type="nucleotide sequence ID" value="NZ_BJXR01000039.1"/>
</dbReference>
<name>A0A511TAG8_MYXFU</name>
<comment type="caution">
    <text evidence="1">The sequence shown here is derived from an EMBL/GenBank/DDBJ whole genome shotgun (WGS) entry which is preliminary data.</text>
</comment>
<keyword evidence="3" id="KW-1185">Reference proteome</keyword>